<evidence type="ECO:0000313" key="2">
    <source>
        <dbReference type="Proteomes" id="UP001383192"/>
    </source>
</evidence>
<keyword evidence="2" id="KW-1185">Reference proteome</keyword>
<evidence type="ECO:0000313" key="1">
    <source>
        <dbReference type="EMBL" id="KAK7032128.1"/>
    </source>
</evidence>
<proteinExistence type="predicted"/>
<dbReference type="EMBL" id="JAYKXP010000067">
    <property type="protein sequence ID" value="KAK7032128.1"/>
    <property type="molecule type" value="Genomic_DNA"/>
</dbReference>
<dbReference type="AlphaFoldDB" id="A0AAW0C2D4"/>
<organism evidence="1 2">
    <name type="scientific">Paramarasmius palmivorus</name>
    <dbReference type="NCBI Taxonomy" id="297713"/>
    <lineage>
        <taxon>Eukaryota</taxon>
        <taxon>Fungi</taxon>
        <taxon>Dikarya</taxon>
        <taxon>Basidiomycota</taxon>
        <taxon>Agaricomycotina</taxon>
        <taxon>Agaricomycetes</taxon>
        <taxon>Agaricomycetidae</taxon>
        <taxon>Agaricales</taxon>
        <taxon>Marasmiineae</taxon>
        <taxon>Marasmiaceae</taxon>
        <taxon>Paramarasmius</taxon>
    </lineage>
</organism>
<protein>
    <submittedName>
        <fullName evidence="1">Uncharacterized protein</fullName>
    </submittedName>
</protein>
<reference evidence="1 2" key="1">
    <citation type="submission" date="2024-01" db="EMBL/GenBank/DDBJ databases">
        <title>A draft genome for a cacao thread blight-causing isolate of Paramarasmius palmivorus.</title>
        <authorList>
            <person name="Baruah I.K."/>
            <person name="Bukari Y."/>
            <person name="Amoako-Attah I."/>
            <person name="Meinhardt L.W."/>
            <person name="Bailey B.A."/>
            <person name="Cohen S.P."/>
        </authorList>
    </citation>
    <scope>NUCLEOTIDE SEQUENCE [LARGE SCALE GENOMIC DNA]</scope>
    <source>
        <strain evidence="1 2">GH-12</strain>
    </source>
</reference>
<dbReference type="Proteomes" id="UP001383192">
    <property type="component" value="Unassembled WGS sequence"/>
</dbReference>
<comment type="caution">
    <text evidence="1">The sequence shown here is derived from an EMBL/GenBank/DDBJ whole genome shotgun (WGS) entry which is preliminary data.</text>
</comment>
<sequence length="162" mass="18598">MPAIPNLYDNEVVLSRNEAGAGLGECLLPDIPWPTNTVYISHPLVALALLYLFGPPLIKWRFPCRTPEALRTRIEKLEALVNANSLRNDRLGPAADEFKASLHRLDRRVRELEIRPQPTRANPISWMSFRWTLLRDVDVEYESSRDLEQRINEAIYIAHTAV</sequence>
<accession>A0AAW0C2D4</accession>
<gene>
    <name evidence="1" type="ORF">VNI00_013302</name>
</gene>
<name>A0AAW0C2D4_9AGAR</name>